<reference evidence="2" key="1">
    <citation type="submission" date="2017-02" db="EMBL/GenBank/DDBJ databases">
        <authorList>
            <person name="Varghese N."/>
            <person name="Submissions S."/>
        </authorList>
    </citation>
    <scope>NUCLEOTIDE SEQUENCE [LARGE SCALE GENOMIC DNA]</scope>
    <source>
        <strain evidence="2">DSM 22270</strain>
    </source>
</reference>
<evidence type="ECO:0000313" key="1">
    <source>
        <dbReference type="EMBL" id="SKB55670.1"/>
    </source>
</evidence>
<protein>
    <recommendedName>
        <fullName evidence="3">DUF1573 domain-containing protein</fullName>
    </recommendedName>
</protein>
<evidence type="ECO:0008006" key="3">
    <source>
        <dbReference type="Google" id="ProtNLM"/>
    </source>
</evidence>
<dbReference type="PANTHER" id="PTHR37833:SF1">
    <property type="entry name" value="SIGNAL PEPTIDE PROTEIN"/>
    <property type="match status" value="1"/>
</dbReference>
<dbReference type="Pfam" id="PF07610">
    <property type="entry name" value="DUF1573"/>
    <property type="match status" value="1"/>
</dbReference>
<dbReference type="InterPro" id="IPR013783">
    <property type="entry name" value="Ig-like_fold"/>
</dbReference>
<organism evidence="1 2">
    <name type="scientific">Dyadobacter psychrophilus</name>
    <dbReference type="NCBI Taxonomy" id="651661"/>
    <lineage>
        <taxon>Bacteria</taxon>
        <taxon>Pseudomonadati</taxon>
        <taxon>Bacteroidota</taxon>
        <taxon>Cytophagia</taxon>
        <taxon>Cytophagales</taxon>
        <taxon>Spirosomataceae</taxon>
        <taxon>Dyadobacter</taxon>
    </lineage>
</organism>
<name>A0A1T5C987_9BACT</name>
<keyword evidence="2" id="KW-1185">Reference proteome</keyword>
<dbReference type="RefSeq" id="WP_082213507.1">
    <property type="nucleotide sequence ID" value="NZ_FUZA01000001.1"/>
</dbReference>
<evidence type="ECO:0000313" key="2">
    <source>
        <dbReference type="Proteomes" id="UP000190897"/>
    </source>
</evidence>
<dbReference type="Proteomes" id="UP000190897">
    <property type="component" value="Unassembled WGS sequence"/>
</dbReference>
<gene>
    <name evidence="1" type="ORF">SAMN05660293_00993</name>
</gene>
<proteinExistence type="predicted"/>
<dbReference type="InterPro" id="IPR011467">
    <property type="entry name" value="DUF1573"/>
</dbReference>
<accession>A0A1T5C987</accession>
<dbReference type="PANTHER" id="PTHR37833">
    <property type="entry name" value="LIPOPROTEIN-RELATED"/>
    <property type="match status" value="1"/>
</dbReference>
<dbReference type="Gene3D" id="2.60.40.10">
    <property type="entry name" value="Immunoglobulins"/>
    <property type="match status" value="1"/>
</dbReference>
<dbReference type="OrthoDB" id="826619at2"/>
<dbReference type="AlphaFoldDB" id="A0A1T5C987"/>
<dbReference type="PROSITE" id="PS51257">
    <property type="entry name" value="PROKAR_LIPOPROTEIN"/>
    <property type="match status" value="1"/>
</dbReference>
<dbReference type="STRING" id="651661.SAMN05660293_00993"/>
<sequence length="146" mass="16109">MKMRSLVFLLGIALTLSSCSKSDNKEDSKQADSKMPVFTLSDSSTYEFGTIQEGAIVEHDFKFRNDGEYPLILNNITSSCGCTTPEWPKDPIGPKQTASIKVRFDSKNKTGPQVKTITVYANTEPAYTELRLRGIVNAAPKPDTLN</sequence>
<dbReference type="EMBL" id="FUZA01000001">
    <property type="protein sequence ID" value="SKB55670.1"/>
    <property type="molecule type" value="Genomic_DNA"/>
</dbReference>